<evidence type="ECO:0000256" key="5">
    <source>
        <dbReference type="SAM" id="Phobius"/>
    </source>
</evidence>
<dbReference type="SUPFAM" id="SSF52096">
    <property type="entry name" value="ClpP/crotonase"/>
    <property type="match status" value="1"/>
</dbReference>
<dbReference type="InterPro" id="IPR001753">
    <property type="entry name" value="Enoyl-CoA_hydra/iso"/>
</dbReference>
<dbReference type="Gene3D" id="3.90.226.10">
    <property type="entry name" value="2-enoyl-CoA Hydratase, Chain A, domain 1"/>
    <property type="match status" value="1"/>
</dbReference>
<organism evidence="6 7">
    <name type="scientific">Ascaris lumbricoides</name>
    <name type="common">Giant roundworm</name>
    <dbReference type="NCBI Taxonomy" id="6252"/>
    <lineage>
        <taxon>Eukaryota</taxon>
        <taxon>Metazoa</taxon>
        <taxon>Ecdysozoa</taxon>
        <taxon>Nematoda</taxon>
        <taxon>Chromadorea</taxon>
        <taxon>Rhabditida</taxon>
        <taxon>Spirurina</taxon>
        <taxon>Ascaridomorpha</taxon>
        <taxon>Ascaridoidea</taxon>
        <taxon>Ascarididae</taxon>
        <taxon>Ascaris</taxon>
    </lineage>
</organism>
<evidence type="ECO:0000256" key="2">
    <source>
        <dbReference type="ARBA" id="ARBA00012076"/>
    </source>
</evidence>
<evidence type="ECO:0000313" key="6">
    <source>
        <dbReference type="Proteomes" id="UP000036681"/>
    </source>
</evidence>
<feature type="transmembrane region" description="Helical" evidence="5">
    <location>
        <begin position="186"/>
        <end position="205"/>
    </location>
</feature>
<dbReference type="Proteomes" id="UP000036681">
    <property type="component" value="Unplaced"/>
</dbReference>
<evidence type="ECO:0000313" key="7">
    <source>
        <dbReference type="WBParaSite" id="ALUE_0000050701-mRNA-1"/>
    </source>
</evidence>
<name>A0A0M3HG62_ASCLU</name>
<dbReference type="GO" id="GO:0006635">
    <property type="term" value="P:fatty acid beta-oxidation"/>
    <property type="evidence" value="ECO:0007669"/>
    <property type="project" value="TreeGrafter"/>
</dbReference>
<keyword evidence="5" id="KW-1133">Transmembrane helix</keyword>
<reference evidence="7" key="1">
    <citation type="submission" date="2017-02" db="UniProtKB">
        <authorList>
            <consortium name="WormBaseParasite"/>
        </authorList>
    </citation>
    <scope>IDENTIFICATION</scope>
</reference>
<dbReference type="Gene3D" id="1.10.12.10">
    <property type="entry name" value="Lyase 2-enoyl-coa Hydratase, Chain A, domain 2"/>
    <property type="match status" value="1"/>
</dbReference>
<dbReference type="EC" id="4.2.1.17" evidence="2"/>
<dbReference type="Pfam" id="PF00378">
    <property type="entry name" value="ECH_1"/>
    <property type="match status" value="1"/>
</dbReference>
<evidence type="ECO:0000256" key="4">
    <source>
        <dbReference type="RuleBase" id="RU003707"/>
    </source>
</evidence>
<keyword evidence="5" id="KW-0472">Membrane</keyword>
<evidence type="ECO:0000256" key="3">
    <source>
        <dbReference type="ARBA" id="ARBA00023239"/>
    </source>
</evidence>
<keyword evidence="5" id="KW-0812">Transmembrane</keyword>
<dbReference type="GO" id="GO:0004300">
    <property type="term" value="F:enoyl-CoA hydratase activity"/>
    <property type="evidence" value="ECO:0007669"/>
    <property type="project" value="UniProtKB-EC"/>
</dbReference>
<sequence length="206" mass="22582">MLLKGVLCPNVFFSAGADIKEMQNKQFPEVYMNKFLESWSAVSRISKPIIAAVNGFALGGGCELAMMCDIIYAGDKAQFAQPEINIGTIPGGGGTQRWPRAAGKSLAMEICLTGNRMSAQEAKECGLISKVFPADQVVKEAIKTAEKIAEQSPVIAAMMKEAVNSAYEMTLQEGLRFEKRLFHQTFATVSYPLLFTLFSLIYCIFQ</sequence>
<evidence type="ECO:0000256" key="1">
    <source>
        <dbReference type="ARBA" id="ARBA00005254"/>
    </source>
</evidence>
<dbReference type="InterPro" id="IPR018376">
    <property type="entry name" value="Enoyl-CoA_hyd/isom_CS"/>
</dbReference>
<dbReference type="PANTHER" id="PTHR11941:SF54">
    <property type="entry name" value="ENOYL-COA HYDRATASE, MITOCHONDRIAL"/>
    <property type="match status" value="1"/>
</dbReference>
<keyword evidence="3" id="KW-0456">Lyase</keyword>
<protein>
    <recommendedName>
        <fullName evidence="2">enoyl-CoA hydratase</fullName>
        <ecNumber evidence="2">4.2.1.17</ecNumber>
    </recommendedName>
</protein>
<dbReference type="PROSITE" id="PS00166">
    <property type="entry name" value="ENOYL_COA_HYDRATASE"/>
    <property type="match status" value="1"/>
</dbReference>
<proteinExistence type="inferred from homology"/>
<dbReference type="CDD" id="cd06558">
    <property type="entry name" value="crotonase-like"/>
    <property type="match status" value="1"/>
</dbReference>
<dbReference type="WBParaSite" id="ALUE_0000050701-mRNA-1">
    <property type="protein sequence ID" value="ALUE_0000050701-mRNA-1"/>
    <property type="gene ID" value="ALUE_0000050701"/>
</dbReference>
<comment type="similarity">
    <text evidence="1 4">Belongs to the enoyl-CoA hydratase/isomerase family.</text>
</comment>
<dbReference type="AlphaFoldDB" id="A0A0M3HG62"/>
<dbReference type="GO" id="GO:0005739">
    <property type="term" value="C:mitochondrion"/>
    <property type="evidence" value="ECO:0007669"/>
    <property type="project" value="TreeGrafter"/>
</dbReference>
<dbReference type="InterPro" id="IPR014748">
    <property type="entry name" value="Enoyl-CoA_hydra_C"/>
</dbReference>
<dbReference type="PANTHER" id="PTHR11941">
    <property type="entry name" value="ENOYL-COA HYDRATASE-RELATED"/>
    <property type="match status" value="1"/>
</dbReference>
<keyword evidence="6" id="KW-1185">Reference proteome</keyword>
<dbReference type="InterPro" id="IPR029045">
    <property type="entry name" value="ClpP/crotonase-like_dom_sf"/>
</dbReference>
<accession>A0A0M3HG62</accession>